<dbReference type="PANTHER" id="PTHR43775">
    <property type="entry name" value="FATTY ACID SYNTHASE"/>
    <property type="match status" value="1"/>
</dbReference>
<feature type="domain" description="Ketosynthase family 3 (KS3)" evidence="5">
    <location>
        <begin position="14"/>
        <end position="252"/>
    </location>
</feature>
<dbReference type="InterPro" id="IPR018201">
    <property type="entry name" value="Ketoacyl_synth_AS"/>
</dbReference>
<evidence type="ECO:0000313" key="7">
    <source>
        <dbReference type="Proteomes" id="UP000007174"/>
    </source>
</evidence>
<evidence type="ECO:0000313" key="6">
    <source>
        <dbReference type="EMBL" id="CCF45721.1"/>
    </source>
</evidence>
<dbReference type="Proteomes" id="UP000007174">
    <property type="component" value="Unassembled WGS sequence"/>
</dbReference>
<dbReference type="PANTHER" id="PTHR43775:SF29">
    <property type="entry name" value="ASPERFURANONE POLYKETIDE SYNTHASE AFOG-RELATED"/>
    <property type="match status" value="1"/>
</dbReference>
<organism evidence="6 7">
    <name type="scientific">Colletotrichum higginsianum (strain IMI 349063)</name>
    <name type="common">Crucifer anthracnose fungus</name>
    <dbReference type="NCBI Taxonomy" id="759273"/>
    <lineage>
        <taxon>Eukaryota</taxon>
        <taxon>Fungi</taxon>
        <taxon>Dikarya</taxon>
        <taxon>Ascomycota</taxon>
        <taxon>Pezizomycotina</taxon>
        <taxon>Sordariomycetes</taxon>
        <taxon>Hypocreomycetidae</taxon>
        <taxon>Glomerellales</taxon>
        <taxon>Glomerellaceae</taxon>
        <taxon>Colletotrichum</taxon>
        <taxon>Colletotrichum destructivum species complex</taxon>
    </lineage>
</organism>
<keyword evidence="2" id="KW-0597">Phosphoprotein</keyword>
<accession>H1VZQ9</accession>
<dbReference type="PROSITE" id="PS52004">
    <property type="entry name" value="KS3_2"/>
    <property type="match status" value="1"/>
</dbReference>
<dbReference type="HOGENOM" id="CLU_000022_16_2_1"/>
<dbReference type="AlphaFoldDB" id="H1VZQ9"/>
<reference evidence="7" key="1">
    <citation type="journal article" date="2012" name="Nat. Genet.">
        <title>Lifestyle transitions in plant pathogenic Colletotrichum fungi deciphered by genome and transcriptome analyses.</title>
        <authorList>
            <person name="O'Connell R.J."/>
            <person name="Thon M.R."/>
            <person name="Hacquard S."/>
            <person name="Amyotte S.G."/>
            <person name="Kleemann J."/>
            <person name="Torres M.F."/>
            <person name="Damm U."/>
            <person name="Buiate E.A."/>
            <person name="Epstein L."/>
            <person name="Alkan N."/>
            <person name="Altmueller J."/>
            <person name="Alvarado-Balderrama L."/>
            <person name="Bauser C.A."/>
            <person name="Becker C."/>
            <person name="Birren B.W."/>
            <person name="Chen Z."/>
            <person name="Choi J."/>
            <person name="Crouch J.A."/>
            <person name="Duvick J.P."/>
            <person name="Farman M.A."/>
            <person name="Gan P."/>
            <person name="Heiman D."/>
            <person name="Henrissat B."/>
            <person name="Howard R.J."/>
            <person name="Kabbage M."/>
            <person name="Koch C."/>
            <person name="Kracher B."/>
            <person name="Kubo Y."/>
            <person name="Law A.D."/>
            <person name="Lebrun M.-H."/>
            <person name="Lee Y.-H."/>
            <person name="Miyara I."/>
            <person name="Moore N."/>
            <person name="Neumann U."/>
            <person name="Nordstroem K."/>
            <person name="Panaccione D.G."/>
            <person name="Panstruga R."/>
            <person name="Place M."/>
            <person name="Proctor R.H."/>
            <person name="Prusky D."/>
            <person name="Rech G."/>
            <person name="Reinhardt R."/>
            <person name="Rollins J.A."/>
            <person name="Rounsley S."/>
            <person name="Schardl C.L."/>
            <person name="Schwartz D.C."/>
            <person name="Shenoy N."/>
            <person name="Shirasu K."/>
            <person name="Sikhakolli U.R."/>
            <person name="Stueber K."/>
            <person name="Sukno S.A."/>
            <person name="Sweigard J.A."/>
            <person name="Takano Y."/>
            <person name="Takahara H."/>
            <person name="Trail F."/>
            <person name="van der Does H.C."/>
            <person name="Voll L.M."/>
            <person name="Will I."/>
            <person name="Young S."/>
            <person name="Zeng Q."/>
            <person name="Zhang J."/>
            <person name="Zhou S."/>
            <person name="Dickman M.B."/>
            <person name="Schulze-Lefert P."/>
            <person name="Ver Loren van Themaat E."/>
            <person name="Ma L.-J."/>
            <person name="Vaillancourt L.J."/>
        </authorList>
    </citation>
    <scope>NUCLEOTIDE SEQUENCE [LARGE SCALE GENOMIC DNA]</scope>
    <source>
        <strain evidence="7">IMI 349063</strain>
    </source>
</reference>
<dbReference type="InterPro" id="IPR014030">
    <property type="entry name" value="Ketoacyl_synth_N"/>
</dbReference>
<evidence type="ECO:0000256" key="3">
    <source>
        <dbReference type="ARBA" id="ARBA00022679"/>
    </source>
</evidence>
<dbReference type="GO" id="GO:0006633">
    <property type="term" value="P:fatty acid biosynthetic process"/>
    <property type="evidence" value="ECO:0007669"/>
    <property type="project" value="InterPro"/>
</dbReference>
<dbReference type="CDD" id="cd00833">
    <property type="entry name" value="PKS"/>
    <property type="match status" value="1"/>
</dbReference>
<name>H1VZQ9_COLHI</name>
<proteinExistence type="predicted"/>
<dbReference type="VEuPathDB" id="FungiDB:CH63R_11486"/>
<gene>
    <name evidence="6" type="ORF">CH063_14711</name>
</gene>
<sequence length="252" mass="27416">MSSSTMPPSSAEQVMPIAIVGIAGRFPGDAENPQKLWDMLAEGRSALSDVPGDRFNVDAFYHPHNERQGTINVRKAHFMNRDISAFDAPFFNMPIAEAKAMDPQQRMALECTYEALENAGIAMENVDGSNTSCFVGCFTRDYSDMLACDREDLPLYHGTGTGSAIMSNRISWFFNMKGPSISLDTACSSSMAALHLGCQSLRTGETTMSVVGGTNLMLLPDIMGAMTRLHFLSPDGKCQSFDHKGNGYARGE</sequence>
<dbReference type="SUPFAM" id="SSF53901">
    <property type="entry name" value="Thiolase-like"/>
    <property type="match status" value="1"/>
</dbReference>
<dbReference type="GO" id="GO:0004315">
    <property type="term" value="F:3-oxoacyl-[acyl-carrier-protein] synthase activity"/>
    <property type="evidence" value="ECO:0007669"/>
    <property type="project" value="InterPro"/>
</dbReference>
<dbReference type="SMART" id="SM00825">
    <property type="entry name" value="PKS_KS"/>
    <property type="match status" value="1"/>
</dbReference>
<dbReference type="PROSITE" id="PS00606">
    <property type="entry name" value="KS3_1"/>
    <property type="match status" value="1"/>
</dbReference>
<evidence type="ECO:0000259" key="5">
    <source>
        <dbReference type="PROSITE" id="PS52004"/>
    </source>
</evidence>
<dbReference type="InterPro" id="IPR050091">
    <property type="entry name" value="PKS_NRPS_Biosynth_Enz"/>
</dbReference>
<keyword evidence="4" id="KW-0560">Oxidoreductase</keyword>
<dbReference type="STRING" id="759273.H1VZQ9"/>
<dbReference type="GO" id="GO:0044550">
    <property type="term" value="P:secondary metabolite biosynthetic process"/>
    <property type="evidence" value="ECO:0007669"/>
    <property type="project" value="TreeGrafter"/>
</dbReference>
<protein>
    <submittedName>
        <fullName evidence="6">Phenolpthiocerol synthesis type-I polyketide synthase ppsB</fullName>
    </submittedName>
</protein>
<keyword evidence="3" id="KW-0808">Transferase</keyword>
<dbReference type="InterPro" id="IPR016039">
    <property type="entry name" value="Thiolase-like"/>
</dbReference>
<keyword evidence="1" id="KW-0596">Phosphopantetheine</keyword>
<dbReference type="eggNOG" id="KOG1202">
    <property type="taxonomic scope" value="Eukaryota"/>
</dbReference>
<dbReference type="GO" id="GO:0004312">
    <property type="term" value="F:fatty acid synthase activity"/>
    <property type="evidence" value="ECO:0007669"/>
    <property type="project" value="TreeGrafter"/>
</dbReference>
<dbReference type="Pfam" id="PF00109">
    <property type="entry name" value="ketoacyl-synt"/>
    <property type="match status" value="1"/>
</dbReference>
<evidence type="ECO:0000256" key="2">
    <source>
        <dbReference type="ARBA" id="ARBA00022553"/>
    </source>
</evidence>
<dbReference type="InterPro" id="IPR020841">
    <property type="entry name" value="PKS_Beta-ketoAc_synthase_dom"/>
</dbReference>
<dbReference type="GO" id="GO:0016491">
    <property type="term" value="F:oxidoreductase activity"/>
    <property type="evidence" value="ECO:0007669"/>
    <property type="project" value="UniProtKB-KW"/>
</dbReference>
<dbReference type="Gene3D" id="3.40.47.10">
    <property type="match status" value="1"/>
</dbReference>
<feature type="non-terminal residue" evidence="6">
    <location>
        <position position="1"/>
    </location>
</feature>
<evidence type="ECO:0000256" key="4">
    <source>
        <dbReference type="ARBA" id="ARBA00023002"/>
    </source>
</evidence>
<evidence type="ECO:0000256" key="1">
    <source>
        <dbReference type="ARBA" id="ARBA00022450"/>
    </source>
</evidence>
<dbReference type="EMBL" id="CACQ02008010">
    <property type="protein sequence ID" value="CCF45721.1"/>
    <property type="molecule type" value="Genomic_DNA"/>
</dbReference>